<dbReference type="Gene3D" id="1.20.1540.10">
    <property type="entry name" value="Rhomboid-like"/>
    <property type="match status" value="1"/>
</dbReference>
<dbReference type="RefSeq" id="WP_132222957.1">
    <property type="nucleotide sequence ID" value="NZ_SMGO01000002.1"/>
</dbReference>
<reference evidence="10 11" key="1">
    <citation type="submission" date="2019-03" db="EMBL/GenBank/DDBJ databases">
        <title>Genomic Encyclopedia of Archaeal and Bacterial Type Strains, Phase II (KMG-II): from individual species to whole genera.</title>
        <authorList>
            <person name="Goeker M."/>
        </authorList>
    </citation>
    <scope>NUCLEOTIDE SEQUENCE [LARGE SCALE GENOMIC DNA]</scope>
    <source>
        <strain evidence="10 11">DSM 22554</strain>
    </source>
</reference>
<dbReference type="InterPro" id="IPR035952">
    <property type="entry name" value="Rhomboid-like_sf"/>
</dbReference>
<dbReference type="GO" id="GO:0006508">
    <property type="term" value="P:proteolysis"/>
    <property type="evidence" value="ECO:0007669"/>
    <property type="project" value="UniProtKB-KW"/>
</dbReference>
<evidence type="ECO:0000259" key="9">
    <source>
        <dbReference type="Pfam" id="PF20216"/>
    </source>
</evidence>
<name>A0A4R1LVK6_9SPHI</name>
<dbReference type="PANTHER" id="PTHR43731">
    <property type="entry name" value="RHOMBOID PROTEASE"/>
    <property type="match status" value="1"/>
</dbReference>
<evidence type="ECO:0000256" key="2">
    <source>
        <dbReference type="ARBA" id="ARBA00009045"/>
    </source>
</evidence>
<feature type="transmembrane region" description="Helical" evidence="7">
    <location>
        <begin position="144"/>
        <end position="165"/>
    </location>
</feature>
<dbReference type="InterPro" id="IPR022764">
    <property type="entry name" value="Peptidase_S54_rhomboid_dom"/>
</dbReference>
<evidence type="ECO:0000256" key="4">
    <source>
        <dbReference type="ARBA" id="ARBA00022801"/>
    </source>
</evidence>
<dbReference type="Pfam" id="PF01694">
    <property type="entry name" value="Rhomboid"/>
    <property type="match status" value="1"/>
</dbReference>
<comment type="similarity">
    <text evidence="2">Belongs to the peptidase S54 family.</text>
</comment>
<feature type="transmembrane region" description="Helical" evidence="7">
    <location>
        <begin position="112"/>
        <end position="132"/>
    </location>
</feature>
<dbReference type="Proteomes" id="UP000294616">
    <property type="component" value="Unassembled WGS sequence"/>
</dbReference>
<keyword evidence="11" id="KW-1185">Reference proteome</keyword>
<evidence type="ECO:0000259" key="8">
    <source>
        <dbReference type="Pfam" id="PF01694"/>
    </source>
</evidence>
<dbReference type="InterPro" id="IPR050925">
    <property type="entry name" value="Rhomboid_protease_S54"/>
</dbReference>
<evidence type="ECO:0000256" key="6">
    <source>
        <dbReference type="ARBA" id="ARBA00023136"/>
    </source>
</evidence>
<feature type="domain" description="Peptidase S54 rhomboid" evidence="8">
    <location>
        <begin position="71"/>
        <end position="214"/>
    </location>
</feature>
<feature type="transmembrane region" description="Helical" evidence="7">
    <location>
        <begin position="20"/>
        <end position="40"/>
    </location>
</feature>
<keyword evidence="4" id="KW-0378">Hydrolase</keyword>
<evidence type="ECO:0000256" key="3">
    <source>
        <dbReference type="ARBA" id="ARBA00022692"/>
    </source>
</evidence>
<keyword evidence="5 7" id="KW-1133">Transmembrane helix</keyword>
<keyword evidence="10" id="KW-0645">Protease</keyword>
<evidence type="ECO:0000256" key="5">
    <source>
        <dbReference type="ARBA" id="ARBA00022989"/>
    </source>
</evidence>
<dbReference type="AlphaFoldDB" id="A0A4R1LVK6"/>
<organism evidence="10 11">
    <name type="scientific">Albibacterium bauzanense</name>
    <dbReference type="NCBI Taxonomy" id="653929"/>
    <lineage>
        <taxon>Bacteria</taxon>
        <taxon>Pseudomonadati</taxon>
        <taxon>Bacteroidota</taxon>
        <taxon>Sphingobacteriia</taxon>
        <taxon>Sphingobacteriales</taxon>
        <taxon>Sphingobacteriaceae</taxon>
        <taxon>Albibacterium</taxon>
    </lineage>
</organism>
<evidence type="ECO:0000313" key="10">
    <source>
        <dbReference type="EMBL" id="TCK82807.1"/>
    </source>
</evidence>
<sequence>MRSSILSDLRYRVFKSGNPLYQFIAINVGVFLLLNLLYVIEFLFGQAGLISEPLQNQLMMPASFAAFVMKPWTIITYMFTQREFFHILFNMLWLFWLGQIFLDFLNRRQFIFNYLAGGLMGGVAFILLYNFLPVFKNDAQLSVLLGSSAAVSAIVVGTATLLPDYAIRMLFFGNVKLKYLASVFIILDLIGIAGANPGGSLSHLGGALFGYLYISQLQKGNDWSKIFVKGKKKPKLKVFKNEQPVKTSRTIPNQEYIDTILDKISQSGYENLTKEEKAALFKASKQDQS</sequence>
<feature type="transmembrane region" description="Helical" evidence="7">
    <location>
        <begin position="61"/>
        <end position="79"/>
    </location>
</feature>
<dbReference type="OrthoDB" id="680602at2"/>
<comment type="caution">
    <text evidence="10">The sequence shown here is derived from an EMBL/GenBank/DDBJ whole genome shotgun (WGS) entry which is preliminary data.</text>
</comment>
<evidence type="ECO:0000256" key="7">
    <source>
        <dbReference type="SAM" id="Phobius"/>
    </source>
</evidence>
<dbReference type="SUPFAM" id="SSF144091">
    <property type="entry name" value="Rhomboid-like"/>
    <property type="match status" value="1"/>
</dbReference>
<comment type="subcellular location">
    <subcellularLocation>
        <location evidence="1">Membrane</location>
        <topology evidence="1">Multi-pass membrane protein</topology>
    </subcellularLocation>
</comment>
<dbReference type="GO" id="GO:0004252">
    <property type="term" value="F:serine-type endopeptidase activity"/>
    <property type="evidence" value="ECO:0007669"/>
    <property type="project" value="InterPro"/>
</dbReference>
<protein>
    <submittedName>
        <fullName evidence="10">Membrane associated rhomboid family serine protease</fullName>
    </submittedName>
</protein>
<gene>
    <name evidence="10" type="ORF">C8N28_1392</name>
</gene>
<feature type="transmembrane region" description="Helical" evidence="7">
    <location>
        <begin position="85"/>
        <end position="105"/>
    </location>
</feature>
<accession>A0A4R1LVK6</accession>
<keyword evidence="3 7" id="KW-0812">Transmembrane</keyword>
<evidence type="ECO:0000256" key="1">
    <source>
        <dbReference type="ARBA" id="ARBA00004141"/>
    </source>
</evidence>
<dbReference type="GO" id="GO:0016020">
    <property type="term" value="C:membrane"/>
    <property type="evidence" value="ECO:0007669"/>
    <property type="project" value="UniProtKB-SubCell"/>
</dbReference>
<dbReference type="EMBL" id="SMGO01000002">
    <property type="protein sequence ID" value="TCK82807.1"/>
    <property type="molecule type" value="Genomic_DNA"/>
</dbReference>
<proteinExistence type="inferred from homology"/>
<dbReference type="InterPro" id="IPR046483">
    <property type="entry name" value="DUF6576"/>
</dbReference>
<keyword evidence="6 7" id="KW-0472">Membrane</keyword>
<dbReference type="Pfam" id="PF20216">
    <property type="entry name" value="DUF6576"/>
    <property type="match status" value="1"/>
</dbReference>
<feature type="domain" description="DUF6576" evidence="9">
    <location>
        <begin position="253"/>
        <end position="285"/>
    </location>
</feature>
<dbReference type="PANTHER" id="PTHR43731:SF14">
    <property type="entry name" value="PRESENILIN-ASSOCIATED RHOMBOID-LIKE PROTEIN, MITOCHONDRIAL"/>
    <property type="match status" value="1"/>
</dbReference>
<evidence type="ECO:0000313" key="11">
    <source>
        <dbReference type="Proteomes" id="UP000294616"/>
    </source>
</evidence>